<protein>
    <recommendedName>
        <fullName evidence="4">GLPGLI family protein</fullName>
    </recommendedName>
</protein>
<dbReference type="RefSeq" id="WP_165799083.1">
    <property type="nucleotide sequence ID" value="NZ_QDKG01000004.1"/>
</dbReference>
<dbReference type="Pfam" id="PF09697">
    <property type="entry name" value="Porph_ging"/>
    <property type="match status" value="1"/>
</dbReference>
<dbReference type="Proteomes" id="UP000245627">
    <property type="component" value="Unassembled WGS sequence"/>
</dbReference>
<sequence>MKKILQLLVLVALLPMYSATAQYAYFPQEGVITFDKTVHIKNLLKRHVNSLKDGDFQKRFIEELIPKVSETIVLKKKLSFSGQETNWEPIKETMNPIVTNLLNMGLVDYQNTAYQNIKTDEAQSSFDLAGSNIYVKDSLLNVKWKITDEYREIAGYSCRRANGVVLDSVYVVAFYTDQIPLSAGPNVMHGLPGMILGLVVPEQHFNMYATKVDFSSPVIKTNIGGKRATAMTRREMEAKMRETMGNWLSEKQLNLLLAAMQL</sequence>
<reference evidence="2 3" key="1">
    <citation type="submission" date="2018-04" db="EMBL/GenBank/DDBJ databases">
        <title>Sphingobacterium cortibacter sp. nov.</title>
        <authorList>
            <person name="Li Y."/>
        </authorList>
    </citation>
    <scope>NUCLEOTIDE SEQUENCE [LARGE SCALE GENOMIC DNA]</scope>
    <source>
        <strain evidence="2 3">2c-3</strain>
    </source>
</reference>
<evidence type="ECO:0008006" key="4">
    <source>
        <dbReference type="Google" id="ProtNLM"/>
    </source>
</evidence>
<evidence type="ECO:0000313" key="2">
    <source>
        <dbReference type="EMBL" id="PVH25009.1"/>
    </source>
</evidence>
<gene>
    <name evidence="2" type="ORF">DC487_12155</name>
</gene>
<keyword evidence="3" id="KW-1185">Reference proteome</keyword>
<evidence type="ECO:0000256" key="1">
    <source>
        <dbReference type="SAM" id="SignalP"/>
    </source>
</evidence>
<dbReference type="AlphaFoldDB" id="A0A2T8HHU3"/>
<evidence type="ECO:0000313" key="3">
    <source>
        <dbReference type="Proteomes" id="UP000245627"/>
    </source>
</evidence>
<feature type="signal peptide" evidence="1">
    <location>
        <begin position="1"/>
        <end position="21"/>
    </location>
</feature>
<dbReference type="NCBIfam" id="TIGR01200">
    <property type="entry name" value="GLPGLI"/>
    <property type="match status" value="1"/>
</dbReference>
<name>A0A2T8HHU3_9SPHI</name>
<feature type="chain" id="PRO_5015624639" description="GLPGLI family protein" evidence="1">
    <location>
        <begin position="22"/>
        <end position="262"/>
    </location>
</feature>
<comment type="caution">
    <text evidence="2">The sequence shown here is derived from an EMBL/GenBank/DDBJ whole genome shotgun (WGS) entry which is preliminary data.</text>
</comment>
<keyword evidence="1" id="KW-0732">Signal</keyword>
<accession>A0A2T8HHU3</accession>
<proteinExistence type="predicted"/>
<dbReference type="InterPro" id="IPR005901">
    <property type="entry name" value="GLPGLI"/>
</dbReference>
<dbReference type="EMBL" id="QDKG01000004">
    <property type="protein sequence ID" value="PVH25009.1"/>
    <property type="molecule type" value="Genomic_DNA"/>
</dbReference>
<organism evidence="2 3">
    <name type="scientific">Sphingobacterium corticibacter</name>
    <dbReference type="NCBI Taxonomy" id="2171749"/>
    <lineage>
        <taxon>Bacteria</taxon>
        <taxon>Pseudomonadati</taxon>
        <taxon>Bacteroidota</taxon>
        <taxon>Sphingobacteriia</taxon>
        <taxon>Sphingobacteriales</taxon>
        <taxon>Sphingobacteriaceae</taxon>
        <taxon>Sphingobacterium</taxon>
    </lineage>
</organism>